<sequence length="718" mass="81662">METPPEALILELVNLIYLTWDLGVEWDRQEIHLALWLRFEIAKDHLSDAGLSVYKGLISPFEKNGNDSHIVSIEHRISMIKYALNSSSWIQLSSWHCEKFDLATVSTMLQHHQSRLEFIFKSSLTESNINKFNTKNCRFIVKLLCGADVFFCLKNANAVNELHNILKNHGIVVISRAGFDIENIIDDDDVLWMHRKNIVVVKNSIENQISSRKIRQAVARRRSIKYLVNDAVERYICLHNLYTIPNAEYQEQFDFNKTDTTSSYETSDSFREYDCCSNCDCGSSTETLTTNTLRKKSKLSYEIRCRPESHFRNIDKSKLIGIPVTEDGLLVSRTFGAQIPDNFIDDEMQYEVEPPQDIRVQCNSNEIMVNVDTVNNVFNGMIYPMGLSKNSSCMAEFSQTSGPVRYRLPLRSCNTMSTQLENGAIEFFNTIIVQPHRKLVTNKGRGFHVRCRYQPQEDTSDDTPDESSPLLSTKMPIVTMRIFNADSTRVVVADNVKIGDPLTIVINMNDTDRQYGLYITDCTVQDGLGWSQQHLIDGYGCPEDPEIMGQFLYNDDLTKAVVHFQAHKFPYTASVYYQCSVHLCKHENNGCSHVPPQCSVGDTKRRSRREDNKNQDEGSEAMIEVYSGLYVNEATDGNKPEQLDQISEKIVDDPYNICVSQRSFAVAIAIAGLVLMLLTVIAILIILTRRRTPRKDISTTGSSIYSGPYTNTAYSHTS</sequence>
<keyword evidence="5" id="KW-0812">Transmembrane</keyword>
<dbReference type="InterPro" id="IPR004821">
    <property type="entry name" value="Cyt_trans-like"/>
</dbReference>
<dbReference type="GO" id="GO:0003824">
    <property type="term" value="F:catalytic activity"/>
    <property type="evidence" value="ECO:0007669"/>
    <property type="project" value="InterPro"/>
</dbReference>
<dbReference type="Pfam" id="PF25057">
    <property type="entry name" value="CUT_N"/>
    <property type="match status" value="1"/>
</dbReference>
<protein>
    <recommendedName>
        <fullName evidence="6">ZP domain-containing protein</fullName>
    </recommendedName>
</protein>
<dbReference type="Pfam" id="PF01467">
    <property type="entry name" value="CTP_transf_like"/>
    <property type="match status" value="1"/>
</dbReference>
<accession>A0AAN9U1A8</accession>
<evidence type="ECO:0000256" key="4">
    <source>
        <dbReference type="SAM" id="MobiDB-lite"/>
    </source>
</evidence>
<organism evidence="7 8">
    <name type="scientific">Parthenolecanium corni</name>
    <dbReference type="NCBI Taxonomy" id="536013"/>
    <lineage>
        <taxon>Eukaryota</taxon>
        <taxon>Metazoa</taxon>
        <taxon>Ecdysozoa</taxon>
        <taxon>Arthropoda</taxon>
        <taxon>Hexapoda</taxon>
        <taxon>Insecta</taxon>
        <taxon>Pterygota</taxon>
        <taxon>Neoptera</taxon>
        <taxon>Paraneoptera</taxon>
        <taxon>Hemiptera</taxon>
        <taxon>Sternorrhyncha</taxon>
        <taxon>Coccoidea</taxon>
        <taxon>Coccidae</taxon>
        <taxon>Parthenolecanium</taxon>
    </lineage>
</organism>
<dbReference type="Gene3D" id="3.40.50.620">
    <property type="entry name" value="HUPs"/>
    <property type="match status" value="1"/>
</dbReference>
<proteinExistence type="predicted"/>
<dbReference type="Gene3D" id="2.60.40.4100">
    <property type="entry name" value="Zona pellucida, ZP-C domain"/>
    <property type="match status" value="1"/>
</dbReference>
<feature type="transmembrane region" description="Helical" evidence="5">
    <location>
        <begin position="664"/>
        <end position="687"/>
    </location>
</feature>
<dbReference type="InterPro" id="IPR001507">
    <property type="entry name" value="ZP_dom"/>
</dbReference>
<evidence type="ECO:0000256" key="5">
    <source>
        <dbReference type="SAM" id="Phobius"/>
    </source>
</evidence>
<feature type="region of interest" description="Disordered" evidence="4">
    <location>
        <begin position="595"/>
        <end position="618"/>
    </location>
</feature>
<dbReference type="Gene3D" id="2.60.40.3210">
    <property type="entry name" value="Zona pellucida, ZP-N domain"/>
    <property type="match status" value="1"/>
</dbReference>
<keyword evidence="5" id="KW-1133">Transmembrane helix</keyword>
<dbReference type="EMBL" id="JBBCAQ010000010">
    <property type="protein sequence ID" value="KAK7602228.1"/>
    <property type="molecule type" value="Genomic_DNA"/>
</dbReference>
<comment type="caution">
    <text evidence="7">The sequence shown here is derived from an EMBL/GenBank/DDBJ whole genome shotgun (WGS) entry which is preliminary data.</text>
</comment>
<feature type="compositionally biased region" description="Basic and acidic residues" evidence="4">
    <location>
        <begin position="602"/>
        <end position="616"/>
    </location>
</feature>
<keyword evidence="8" id="KW-1185">Reference proteome</keyword>
<keyword evidence="2" id="KW-0732">Signal</keyword>
<evidence type="ECO:0000256" key="1">
    <source>
        <dbReference type="ARBA" id="ARBA00022460"/>
    </source>
</evidence>
<feature type="domain" description="ZP" evidence="6">
    <location>
        <begin position="361"/>
        <end position="605"/>
    </location>
</feature>
<dbReference type="PANTHER" id="PTHR22907">
    <property type="entry name" value="GH04558P"/>
    <property type="match status" value="1"/>
</dbReference>
<reference evidence="7 8" key="1">
    <citation type="submission" date="2024-03" db="EMBL/GenBank/DDBJ databases">
        <title>Adaptation during the transition from Ophiocordyceps entomopathogen to insect associate is accompanied by gene loss and intensified selection.</title>
        <authorList>
            <person name="Ward C.M."/>
            <person name="Onetto C.A."/>
            <person name="Borneman A.R."/>
        </authorList>
    </citation>
    <scope>NUCLEOTIDE SEQUENCE [LARGE SCALE GENOMIC DNA]</scope>
    <source>
        <strain evidence="7">AWRI1</strain>
        <tissue evidence="7">Single Adult Female</tissue>
    </source>
</reference>
<gene>
    <name evidence="7" type="ORF">V9T40_009669</name>
</gene>
<dbReference type="PROSITE" id="PS51034">
    <property type="entry name" value="ZP_2"/>
    <property type="match status" value="1"/>
</dbReference>
<dbReference type="InterPro" id="IPR014729">
    <property type="entry name" value="Rossmann-like_a/b/a_fold"/>
</dbReference>
<dbReference type="InterPro" id="IPR056953">
    <property type="entry name" value="CUT_N"/>
</dbReference>
<dbReference type="InterPro" id="IPR042235">
    <property type="entry name" value="ZP-C_dom"/>
</dbReference>
<dbReference type="Proteomes" id="UP001367676">
    <property type="component" value="Unassembled WGS sequence"/>
</dbReference>
<evidence type="ECO:0000256" key="3">
    <source>
        <dbReference type="ARBA" id="ARBA00023157"/>
    </source>
</evidence>
<dbReference type="PANTHER" id="PTHR22907:SF54">
    <property type="entry name" value="GH04558P"/>
    <property type="match status" value="1"/>
</dbReference>
<dbReference type="SUPFAM" id="SSF52374">
    <property type="entry name" value="Nucleotidylyl transferase"/>
    <property type="match status" value="1"/>
</dbReference>
<dbReference type="SMART" id="SM00241">
    <property type="entry name" value="ZP"/>
    <property type="match status" value="1"/>
</dbReference>
<dbReference type="InterPro" id="IPR051962">
    <property type="entry name" value="Cuticlin"/>
</dbReference>
<dbReference type="Pfam" id="PF00100">
    <property type="entry name" value="Zona_pellucida"/>
    <property type="match status" value="1"/>
</dbReference>
<name>A0AAN9U1A8_9HEMI</name>
<keyword evidence="5" id="KW-0472">Membrane</keyword>
<evidence type="ECO:0000259" key="6">
    <source>
        <dbReference type="PROSITE" id="PS51034"/>
    </source>
</evidence>
<dbReference type="GO" id="GO:0042302">
    <property type="term" value="F:structural constituent of cuticle"/>
    <property type="evidence" value="ECO:0007669"/>
    <property type="project" value="UniProtKB-KW"/>
</dbReference>
<keyword evidence="1" id="KW-0193">Cuticle</keyword>
<keyword evidence="3" id="KW-1015">Disulfide bond</keyword>
<evidence type="ECO:0000313" key="8">
    <source>
        <dbReference type="Proteomes" id="UP001367676"/>
    </source>
</evidence>
<dbReference type="AlphaFoldDB" id="A0AAN9U1A8"/>
<dbReference type="InterPro" id="IPR055355">
    <property type="entry name" value="ZP-C"/>
</dbReference>
<evidence type="ECO:0000256" key="2">
    <source>
        <dbReference type="ARBA" id="ARBA00022729"/>
    </source>
</evidence>
<evidence type="ECO:0000313" key="7">
    <source>
        <dbReference type="EMBL" id="KAK7602228.1"/>
    </source>
</evidence>